<dbReference type="Gene3D" id="3.40.50.200">
    <property type="entry name" value="Peptidase S8/S53 domain"/>
    <property type="match status" value="1"/>
</dbReference>
<keyword evidence="1" id="KW-0645">Protease</keyword>
<comment type="caution">
    <text evidence="4">Lacks conserved residue(s) required for the propagation of feature annotation.</text>
</comment>
<dbReference type="OrthoDB" id="9798386at2"/>
<dbReference type="PROSITE" id="PS51892">
    <property type="entry name" value="SUBTILASE"/>
    <property type="match status" value="1"/>
</dbReference>
<dbReference type="EMBL" id="CP040896">
    <property type="protein sequence ID" value="QDA60042.1"/>
    <property type="molecule type" value="Genomic_DNA"/>
</dbReference>
<evidence type="ECO:0000256" key="4">
    <source>
        <dbReference type="PROSITE-ProRule" id="PRU01240"/>
    </source>
</evidence>
<gene>
    <name evidence="6" type="ORF">FHG12_07935</name>
</gene>
<evidence type="ECO:0000313" key="7">
    <source>
        <dbReference type="Proteomes" id="UP000305398"/>
    </source>
</evidence>
<feature type="domain" description="Peptidase S8/S53" evidence="5">
    <location>
        <begin position="47"/>
        <end position="100"/>
    </location>
</feature>
<organism evidence="6 7">
    <name type="scientific">Hymenobacter jejuensis</name>
    <dbReference type="NCBI Taxonomy" id="2502781"/>
    <lineage>
        <taxon>Bacteria</taxon>
        <taxon>Pseudomonadati</taxon>
        <taxon>Bacteroidota</taxon>
        <taxon>Cytophagia</taxon>
        <taxon>Cytophagales</taxon>
        <taxon>Hymenobacteraceae</taxon>
        <taxon>Hymenobacter</taxon>
    </lineage>
</organism>
<sequence length="112" mass="11675">MRLLPIPTMARPTSLSRPLVATSRCIRIRAYAYDMVLSTVPGGNSFSAGTSMAAPHAAGVAALVIGKNGGDMAPARVEAVLRASADDLGKPGRDPYNGYGRINAYRAVTEAN</sequence>
<keyword evidence="3" id="KW-0720">Serine protease</keyword>
<keyword evidence="7" id="KW-1185">Reference proteome</keyword>
<evidence type="ECO:0000256" key="1">
    <source>
        <dbReference type="ARBA" id="ARBA00022670"/>
    </source>
</evidence>
<proteinExistence type="inferred from homology"/>
<evidence type="ECO:0000259" key="5">
    <source>
        <dbReference type="Pfam" id="PF00082"/>
    </source>
</evidence>
<dbReference type="PROSITE" id="PS00138">
    <property type="entry name" value="SUBTILASE_SER"/>
    <property type="match status" value="1"/>
</dbReference>
<dbReference type="AlphaFoldDB" id="A0A5B8A1K6"/>
<dbReference type="KEGG" id="hyj:FHG12_07935"/>
<evidence type="ECO:0000256" key="3">
    <source>
        <dbReference type="ARBA" id="ARBA00022825"/>
    </source>
</evidence>
<evidence type="ECO:0000313" key="6">
    <source>
        <dbReference type="EMBL" id="QDA60042.1"/>
    </source>
</evidence>
<dbReference type="InterPro" id="IPR023828">
    <property type="entry name" value="Peptidase_S8_Ser-AS"/>
</dbReference>
<keyword evidence="2" id="KW-0378">Hydrolase</keyword>
<reference evidence="6 7" key="1">
    <citation type="submission" date="2019-06" db="EMBL/GenBank/DDBJ databases">
        <authorList>
            <person name="Srinivasan S."/>
        </authorList>
    </citation>
    <scope>NUCLEOTIDE SEQUENCE [LARGE SCALE GENOMIC DNA]</scope>
    <source>
        <strain evidence="6 7">17J68-5</strain>
    </source>
</reference>
<protein>
    <recommendedName>
        <fullName evidence="5">Peptidase S8/S53 domain-containing protein</fullName>
    </recommendedName>
</protein>
<dbReference type="Proteomes" id="UP000305398">
    <property type="component" value="Chromosome"/>
</dbReference>
<dbReference type="Pfam" id="PF00082">
    <property type="entry name" value="Peptidase_S8"/>
    <property type="match status" value="1"/>
</dbReference>
<dbReference type="InterPro" id="IPR036852">
    <property type="entry name" value="Peptidase_S8/S53_dom_sf"/>
</dbReference>
<dbReference type="GO" id="GO:0004252">
    <property type="term" value="F:serine-type endopeptidase activity"/>
    <property type="evidence" value="ECO:0007669"/>
    <property type="project" value="InterPro"/>
</dbReference>
<comment type="similarity">
    <text evidence="4">Belongs to the peptidase S8 family.</text>
</comment>
<dbReference type="InterPro" id="IPR000209">
    <property type="entry name" value="Peptidase_S8/S53_dom"/>
</dbReference>
<dbReference type="SUPFAM" id="SSF52743">
    <property type="entry name" value="Subtilisin-like"/>
    <property type="match status" value="1"/>
</dbReference>
<name>A0A5B8A1K6_9BACT</name>
<accession>A0A5B8A1K6</accession>
<dbReference type="GO" id="GO:0006508">
    <property type="term" value="P:proteolysis"/>
    <property type="evidence" value="ECO:0007669"/>
    <property type="project" value="UniProtKB-KW"/>
</dbReference>
<evidence type="ECO:0000256" key="2">
    <source>
        <dbReference type="ARBA" id="ARBA00022801"/>
    </source>
</evidence>